<accession>A0ABV4C797</accession>
<feature type="domain" description="PPE-PPW subfamily C-terminal" evidence="4">
    <location>
        <begin position="431"/>
        <end position="476"/>
    </location>
</feature>
<comment type="caution">
    <text evidence="5">The sequence shown here is derived from an EMBL/GenBank/DDBJ whole genome shotgun (WGS) entry which is preliminary data.</text>
</comment>
<dbReference type="RefSeq" id="WP_369741009.1">
    <property type="nucleotide sequence ID" value="NZ_JBGEDP010000001.1"/>
</dbReference>
<dbReference type="PANTHER" id="PTHR46766:SF1">
    <property type="entry name" value="GLUTAMINE-RICH PROTEIN 2"/>
    <property type="match status" value="1"/>
</dbReference>
<feature type="region of interest" description="Disordered" evidence="2">
    <location>
        <begin position="461"/>
        <end position="499"/>
    </location>
</feature>
<proteinExistence type="inferred from homology"/>
<evidence type="ECO:0000313" key="5">
    <source>
        <dbReference type="EMBL" id="MEY8018389.1"/>
    </source>
</evidence>
<evidence type="ECO:0000256" key="1">
    <source>
        <dbReference type="ARBA" id="ARBA00010652"/>
    </source>
</evidence>
<protein>
    <submittedName>
        <fullName evidence="5">PPE family protein</fullName>
    </submittedName>
</protein>
<comment type="similarity">
    <text evidence="1">Belongs to the mycobacterial PPE family.</text>
</comment>
<dbReference type="SUPFAM" id="SSF140459">
    <property type="entry name" value="PE/PPE dimer-like"/>
    <property type="match status" value="1"/>
</dbReference>
<name>A0ABV4C797_9MYCO</name>
<dbReference type="EMBL" id="JBGEDP010000001">
    <property type="protein sequence ID" value="MEY8018389.1"/>
    <property type="molecule type" value="Genomic_DNA"/>
</dbReference>
<dbReference type="InterPro" id="IPR043641">
    <property type="entry name" value="PPE-PPW_C"/>
</dbReference>
<feature type="domain" description="PPE" evidence="3">
    <location>
        <begin position="6"/>
        <end position="168"/>
    </location>
</feature>
<dbReference type="InterPro" id="IPR000030">
    <property type="entry name" value="PPE_dom"/>
</dbReference>
<evidence type="ECO:0000313" key="6">
    <source>
        <dbReference type="Proteomes" id="UP001564760"/>
    </source>
</evidence>
<dbReference type="InterPro" id="IPR038332">
    <property type="entry name" value="PPE_sf"/>
</dbReference>
<dbReference type="Pfam" id="PF00823">
    <property type="entry name" value="PPE"/>
    <property type="match status" value="1"/>
</dbReference>
<organism evidence="5 6">
    <name type="scientific">Mycobacterium servetii</name>
    <dbReference type="NCBI Taxonomy" id="3237418"/>
    <lineage>
        <taxon>Bacteria</taxon>
        <taxon>Bacillati</taxon>
        <taxon>Actinomycetota</taxon>
        <taxon>Actinomycetes</taxon>
        <taxon>Mycobacteriales</taxon>
        <taxon>Mycobacteriaceae</taxon>
        <taxon>Mycobacterium</taxon>
    </lineage>
</organism>
<evidence type="ECO:0000256" key="2">
    <source>
        <dbReference type="SAM" id="MobiDB-lite"/>
    </source>
</evidence>
<evidence type="ECO:0000259" key="3">
    <source>
        <dbReference type="Pfam" id="PF00823"/>
    </source>
</evidence>
<reference evidence="5 6" key="1">
    <citation type="submission" date="2024-08" db="EMBL/GenBank/DDBJ databases">
        <title>Mycobacterium servetensis sp. nov., a novel rapid-growing mycobacterial species recovered from a human patient in Zaragoza, Spain.</title>
        <authorList>
            <person name="Tristancho-Baro A.I."/>
            <person name="Buenestado-Serrano S."/>
            <person name="Garcia De Viedma D."/>
            <person name="Milagro-Beamonte A."/>
            <person name="Burillo N."/>
            <person name="Sanz S."/>
            <person name="Lopez-Calleja A.I."/>
            <person name="Penas-Utrilla D."/>
            <person name="Guardingo M."/>
            <person name="Garcia M.J."/>
            <person name="Vinuelas-Bayon J."/>
        </authorList>
    </citation>
    <scope>NUCLEOTIDE SEQUENCE [LARGE SCALE GENOMIC DNA]</scope>
    <source>
        <strain evidence="6">HUMS_12744610</strain>
    </source>
</reference>
<keyword evidence="6" id="KW-1185">Reference proteome</keyword>
<dbReference type="Proteomes" id="UP001564760">
    <property type="component" value="Unassembled WGS sequence"/>
</dbReference>
<feature type="compositionally biased region" description="Basic and acidic residues" evidence="2">
    <location>
        <begin position="478"/>
        <end position="499"/>
    </location>
</feature>
<sequence length="499" mass="49413">MSSPIWMAAPPEVHSALLSAGPGTGPLLAAAGAWTALSAEYSSAAAELGGLIGSVQAGAWQGPSAGQYAAAHAPYLAWLQQAGADCAGVAAEHEAAATAYSGALAAMPTLAELAANHVIHGVLIATNFFGINTIPIALNEADYARMWVQAATVMSAYQAASGTALASAPRTAPAPSIVKSAGGNAAAQANPFSGLVQLVQSFANFYQQGFGEFETLLQNPVGTLQQIITAFATNPAAALVAYGPMFFFAAYEVVSPIATYGPMLMALSLGVSLSLGTISWPAGGIVPIAAPVAAGAAGAPALAAAGRPALPVAAMAPTVVAPTAAPATAPATGAGAPTAPAPAAATGSFGYAVALGGDPGPGFGPTLGGRGGAKAPAATVPAAAAGVARRAESRARRRKRAAMREYGDEFLDLDSDLGVTPDYDDIRVLAGANGAGELGFAGTAHKDDVLRAAGLAELAGGEFGGGPRMPMVPGTWDHAGDGPDRESGTPRKQGRRETR</sequence>
<gene>
    <name evidence="5" type="ORF">AB8998_27205</name>
</gene>
<dbReference type="PANTHER" id="PTHR46766">
    <property type="entry name" value="GLUTAMINE-RICH PROTEIN 2"/>
    <property type="match status" value="1"/>
</dbReference>
<dbReference type="Gene3D" id="1.20.1260.20">
    <property type="entry name" value="PPE superfamily"/>
    <property type="match status" value="1"/>
</dbReference>
<dbReference type="Pfam" id="PF18878">
    <property type="entry name" value="PPE-PPW"/>
    <property type="match status" value="1"/>
</dbReference>
<evidence type="ECO:0000259" key="4">
    <source>
        <dbReference type="Pfam" id="PF18878"/>
    </source>
</evidence>